<organism evidence="5 6">
    <name type="scientific">Marinomonas foliarum</name>
    <dbReference type="NCBI Taxonomy" id="491950"/>
    <lineage>
        <taxon>Bacteria</taxon>
        <taxon>Pseudomonadati</taxon>
        <taxon>Pseudomonadota</taxon>
        <taxon>Gammaproteobacteria</taxon>
        <taxon>Oceanospirillales</taxon>
        <taxon>Oceanospirillaceae</taxon>
        <taxon>Marinomonas</taxon>
    </lineage>
</organism>
<evidence type="ECO:0000256" key="3">
    <source>
        <dbReference type="ARBA" id="ARBA00023163"/>
    </source>
</evidence>
<feature type="domain" description="HTH marR-type" evidence="4">
    <location>
        <begin position="2"/>
        <end position="136"/>
    </location>
</feature>
<name>A0A369A017_9GAMM</name>
<keyword evidence="3" id="KW-0804">Transcription</keyword>
<evidence type="ECO:0000313" key="5">
    <source>
        <dbReference type="EMBL" id="RCX02509.1"/>
    </source>
</evidence>
<dbReference type="PANTHER" id="PTHR35790:SF4">
    <property type="entry name" value="HTH-TYPE TRANSCRIPTIONAL REGULATOR PCHR"/>
    <property type="match status" value="1"/>
</dbReference>
<keyword evidence="2 5" id="KW-0238">DNA-binding</keyword>
<dbReference type="Pfam" id="PF01047">
    <property type="entry name" value="MarR"/>
    <property type="match status" value="1"/>
</dbReference>
<dbReference type="RefSeq" id="WP_114412026.1">
    <property type="nucleotide sequence ID" value="NZ_QPJQ01000014.1"/>
</dbReference>
<dbReference type="InterPro" id="IPR000835">
    <property type="entry name" value="HTH_MarR-typ"/>
</dbReference>
<evidence type="ECO:0000259" key="4">
    <source>
        <dbReference type="PROSITE" id="PS50995"/>
    </source>
</evidence>
<dbReference type="Proteomes" id="UP000253506">
    <property type="component" value="Unassembled WGS sequence"/>
</dbReference>
<comment type="caution">
    <text evidence="5">The sequence shown here is derived from an EMBL/GenBank/DDBJ whole genome shotgun (WGS) entry which is preliminary data.</text>
</comment>
<keyword evidence="1" id="KW-0805">Transcription regulation</keyword>
<dbReference type="SUPFAM" id="SSF46785">
    <property type="entry name" value="Winged helix' DNA-binding domain"/>
    <property type="match status" value="1"/>
</dbReference>
<evidence type="ECO:0000256" key="2">
    <source>
        <dbReference type="ARBA" id="ARBA00023125"/>
    </source>
</evidence>
<dbReference type="OrthoDB" id="6196575at2"/>
<reference evidence="5 6" key="1">
    <citation type="submission" date="2018-07" db="EMBL/GenBank/DDBJ databases">
        <title>Genomic Encyclopedia of Type Strains, Phase III (KMG-III): the genomes of soil and plant-associated and newly described type strains.</title>
        <authorList>
            <person name="Whitman W."/>
        </authorList>
    </citation>
    <scope>NUCLEOTIDE SEQUENCE [LARGE SCALE GENOMIC DNA]</scope>
    <source>
        <strain evidence="5 6">CECT 7731</strain>
    </source>
</reference>
<dbReference type="GO" id="GO:0003700">
    <property type="term" value="F:DNA-binding transcription factor activity"/>
    <property type="evidence" value="ECO:0007669"/>
    <property type="project" value="InterPro"/>
</dbReference>
<dbReference type="GO" id="GO:0003677">
    <property type="term" value="F:DNA binding"/>
    <property type="evidence" value="ECO:0007669"/>
    <property type="project" value="UniProtKB-KW"/>
</dbReference>
<dbReference type="InterPro" id="IPR052067">
    <property type="entry name" value="Metal_resp_HTH_trans_reg"/>
</dbReference>
<evidence type="ECO:0000313" key="6">
    <source>
        <dbReference type="Proteomes" id="UP000253506"/>
    </source>
</evidence>
<sequence length="148" mass="16899">MKENIGESVHRLLHLYRHQVRSAALEANVSMPVTHIRSLKCVNKINNCSAKDISDRLSLDKSQVTRVLKELLTSNYITKVRNPENHRSQLLSLTDLGHEQLSKITTLEQAAVERMTRNLTDQQINDFIRISDTMISDCVSLSKCDKQN</sequence>
<dbReference type="InterPro" id="IPR036390">
    <property type="entry name" value="WH_DNA-bd_sf"/>
</dbReference>
<gene>
    <name evidence="5" type="ORF">DFP77_11480</name>
</gene>
<dbReference type="SMART" id="SM00347">
    <property type="entry name" value="HTH_MARR"/>
    <property type="match status" value="1"/>
</dbReference>
<protein>
    <submittedName>
        <fullName evidence="5">DNA-binding MarR family transcriptional regulator</fullName>
    </submittedName>
</protein>
<evidence type="ECO:0000256" key="1">
    <source>
        <dbReference type="ARBA" id="ARBA00023015"/>
    </source>
</evidence>
<accession>A0A369A017</accession>
<dbReference type="PANTHER" id="PTHR35790">
    <property type="entry name" value="HTH-TYPE TRANSCRIPTIONAL REGULATOR PCHR"/>
    <property type="match status" value="1"/>
</dbReference>
<dbReference type="Gene3D" id="1.10.10.10">
    <property type="entry name" value="Winged helix-like DNA-binding domain superfamily/Winged helix DNA-binding domain"/>
    <property type="match status" value="1"/>
</dbReference>
<dbReference type="PROSITE" id="PS50995">
    <property type="entry name" value="HTH_MARR_2"/>
    <property type="match status" value="1"/>
</dbReference>
<dbReference type="EMBL" id="QPJQ01000014">
    <property type="protein sequence ID" value="RCX02509.1"/>
    <property type="molecule type" value="Genomic_DNA"/>
</dbReference>
<dbReference type="AlphaFoldDB" id="A0A369A017"/>
<dbReference type="InterPro" id="IPR036388">
    <property type="entry name" value="WH-like_DNA-bd_sf"/>
</dbReference>
<proteinExistence type="predicted"/>